<dbReference type="GO" id="GO:0005886">
    <property type="term" value="C:plasma membrane"/>
    <property type="evidence" value="ECO:0007669"/>
    <property type="project" value="UniProtKB-SubCell"/>
</dbReference>
<proteinExistence type="predicted"/>
<evidence type="ECO:0000256" key="5">
    <source>
        <dbReference type="ARBA" id="ARBA00023136"/>
    </source>
</evidence>
<feature type="transmembrane region" description="Helical" evidence="6">
    <location>
        <begin position="88"/>
        <end position="107"/>
    </location>
</feature>
<dbReference type="AlphaFoldDB" id="X0XKZ6"/>
<feature type="transmembrane region" description="Helical" evidence="6">
    <location>
        <begin position="16"/>
        <end position="34"/>
    </location>
</feature>
<name>X0XKZ6_9ZZZZ</name>
<dbReference type="EMBL" id="BARS01032105">
    <property type="protein sequence ID" value="GAG25646.1"/>
    <property type="molecule type" value="Genomic_DNA"/>
</dbReference>
<dbReference type="InterPro" id="IPR043428">
    <property type="entry name" value="LivM-like"/>
</dbReference>
<feature type="transmembrane region" description="Helical" evidence="6">
    <location>
        <begin position="138"/>
        <end position="158"/>
    </location>
</feature>
<dbReference type="InterPro" id="IPR001851">
    <property type="entry name" value="ABC_transp_permease"/>
</dbReference>
<evidence type="ECO:0000256" key="6">
    <source>
        <dbReference type="SAM" id="Phobius"/>
    </source>
</evidence>
<dbReference type="PANTHER" id="PTHR30482:SF10">
    <property type="entry name" value="HIGH-AFFINITY BRANCHED-CHAIN AMINO ACID TRANSPORT PROTEIN BRAE"/>
    <property type="match status" value="1"/>
</dbReference>
<evidence type="ECO:0000313" key="7">
    <source>
        <dbReference type="EMBL" id="GAG25646.1"/>
    </source>
</evidence>
<keyword evidence="4 6" id="KW-1133">Transmembrane helix</keyword>
<feature type="transmembrane region" description="Helical" evidence="6">
    <location>
        <begin position="242"/>
        <end position="259"/>
    </location>
</feature>
<feature type="transmembrane region" description="Helical" evidence="6">
    <location>
        <begin position="164"/>
        <end position="186"/>
    </location>
</feature>
<feature type="non-terminal residue" evidence="7">
    <location>
        <position position="1"/>
    </location>
</feature>
<comment type="caution">
    <text evidence="7">The sequence shown here is derived from an EMBL/GenBank/DDBJ whole genome shotgun (WGS) entry which is preliminary data.</text>
</comment>
<dbReference type="CDD" id="cd06581">
    <property type="entry name" value="TM_PBP1_LivM_like"/>
    <property type="match status" value="1"/>
</dbReference>
<keyword evidence="2" id="KW-1003">Cell membrane</keyword>
<feature type="transmembrane region" description="Helical" evidence="6">
    <location>
        <begin position="46"/>
        <end position="68"/>
    </location>
</feature>
<feature type="transmembrane region" description="Helical" evidence="6">
    <location>
        <begin position="113"/>
        <end position="133"/>
    </location>
</feature>
<keyword evidence="3 6" id="KW-0812">Transmembrane</keyword>
<organism evidence="7">
    <name type="scientific">marine sediment metagenome</name>
    <dbReference type="NCBI Taxonomy" id="412755"/>
    <lineage>
        <taxon>unclassified sequences</taxon>
        <taxon>metagenomes</taxon>
        <taxon>ecological metagenomes</taxon>
    </lineage>
</organism>
<reference evidence="7" key="1">
    <citation type="journal article" date="2014" name="Front. Microbiol.">
        <title>High frequency of phylogenetically diverse reductive dehalogenase-homologous genes in deep subseafloor sedimentary metagenomes.</title>
        <authorList>
            <person name="Kawai M."/>
            <person name="Futagami T."/>
            <person name="Toyoda A."/>
            <person name="Takaki Y."/>
            <person name="Nishi S."/>
            <person name="Hori S."/>
            <person name="Arai W."/>
            <person name="Tsubouchi T."/>
            <person name="Morono Y."/>
            <person name="Uchiyama I."/>
            <person name="Ito T."/>
            <person name="Fujiyama A."/>
            <person name="Inagaki F."/>
            <person name="Takami H."/>
        </authorList>
    </citation>
    <scope>NUCLEOTIDE SEQUENCE</scope>
    <source>
        <strain evidence="7">Expedition CK06-06</strain>
    </source>
</reference>
<dbReference type="PANTHER" id="PTHR30482">
    <property type="entry name" value="HIGH-AFFINITY BRANCHED-CHAIN AMINO ACID TRANSPORT SYSTEM PERMEASE"/>
    <property type="match status" value="1"/>
</dbReference>
<comment type="subcellular location">
    <subcellularLocation>
        <location evidence="1">Cell membrane</location>
        <topology evidence="1">Multi-pass membrane protein</topology>
    </subcellularLocation>
</comment>
<evidence type="ECO:0000256" key="2">
    <source>
        <dbReference type="ARBA" id="ARBA00022475"/>
    </source>
</evidence>
<accession>X0XKZ6</accession>
<dbReference type="Pfam" id="PF02653">
    <property type="entry name" value="BPD_transp_2"/>
    <property type="match status" value="1"/>
</dbReference>
<protein>
    <recommendedName>
        <fullName evidence="8">Branched-chain amino acid ABC transporter permease</fullName>
    </recommendedName>
</protein>
<gene>
    <name evidence="7" type="ORF">S01H1_49870</name>
</gene>
<evidence type="ECO:0000256" key="1">
    <source>
        <dbReference type="ARBA" id="ARBA00004651"/>
    </source>
</evidence>
<feature type="non-terminal residue" evidence="7">
    <location>
        <position position="261"/>
    </location>
</feature>
<evidence type="ECO:0000256" key="4">
    <source>
        <dbReference type="ARBA" id="ARBA00022989"/>
    </source>
</evidence>
<feature type="transmembrane region" description="Helical" evidence="6">
    <location>
        <begin position="193"/>
        <end position="209"/>
    </location>
</feature>
<dbReference type="GO" id="GO:0015658">
    <property type="term" value="F:branched-chain amino acid transmembrane transporter activity"/>
    <property type="evidence" value="ECO:0007669"/>
    <property type="project" value="InterPro"/>
</dbReference>
<sequence length="261" mass="28160">ALRNAYDQLNPAQKNIAATGLLLVVGLVVALIFLRLPVPVPETMGGAVQALLVFGLFGLLPAAIVWLLPSLRRQPAQRDKLLLRASRLSPALFVLATLPFMLGLYWSDVFDNFGLFVLMGLGLNIVVGFAGLLDLGYVAFYAIGAYTVGVLTSPRAWLGAEWSFWAAWPVAFGIAGLAGIILGVPVLRMRGDYLAIVTLGFGEIIRVLANSDLLKPYFGGAQGILEIPKPQIAGLPLLTSQHIYYLILAGCLITIFISWRL</sequence>
<evidence type="ECO:0008006" key="8">
    <source>
        <dbReference type="Google" id="ProtNLM"/>
    </source>
</evidence>
<evidence type="ECO:0000256" key="3">
    <source>
        <dbReference type="ARBA" id="ARBA00022692"/>
    </source>
</evidence>
<keyword evidence="5 6" id="KW-0472">Membrane</keyword>